<evidence type="ECO:0000313" key="3">
    <source>
        <dbReference type="EMBL" id="MBO4210063.1"/>
    </source>
</evidence>
<feature type="chain" id="PRO_5047526499" description="Copper(I)-binding protein" evidence="2">
    <location>
        <begin position="27"/>
        <end position="239"/>
    </location>
</feature>
<comment type="caution">
    <text evidence="3">The sequence shown here is derived from an EMBL/GenBank/DDBJ whole genome shotgun (WGS) entry which is preliminary data.</text>
</comment>
<dbReference type="PROSITE" id="PS51257">
    <property type="entry name" value="PROKAR_LIPOPROTEIN"/>
    <property type="match status" value="1"/>
</dbReference>
<dbReference type="InterPro" id="IPR036182">
    <property type="entry name" value="PCuAC_sf"/>
</dbReference>
<proteinExistence type="predicted"/>
<feature type="signal peptide" evidence="2">
    <location>
        <begin position="1"/>
        <end position="26"/>
    </location>
</feature>
<dbReference type="Proteomes" id="UP000823521">
    <property type="component" value="Unassembled WGS sequence"/>
</dbReference>
<dbReference type="Pfam" id="PF04314">
    <property type="entry name" value="PCuAC"/>
    <property type="match status" value="1"/>
</dbReference>
<evidence type="ECO:0000256" key="2">
    <source>
        <dbReference type="SAM" id="SignalP"/>
    </source>
</evidence>
<evidence type="ECO:0000313" key="4">
    <source>
        <dbReference type="Proteomes" id="UP000823521"/>
    </source>
</evidence>
<evidence type="ECO:0000256" key="1">
    <source>
        <dbReference type="SAM" id="MobiDB-lite"/>
    </source>
</evidence>
<dbReference type="SUPFAM" id="SSF110087">
    <property type="entry name" value="DR1885-like metal-binding protein"/>
    <property type="match status" value="1"/>
</dbReference>
<sequence>MTRSIRGSRRAAVLLAGLATATSLLVAGCGSGQVAETAAKEPSIGGVNVQTPDNAFKIRNANVAYPSTEGYPAGGTAPLTLALYNDSPRAVTVTVTSDSARTVSLGGAAAPAATASATASATPETTGSPSATAGATPSAPGTESPAATPTPEATPAAPAAPATIELPAGGYVLLNPEAGSFLQLVGLNQALRPGQAVNVTFDFGQGVTLATSIPVAVPLTPVPPASPVIGEGAAEEQHG</sequence>
<dbReference type="EMBL" id="WVUH01000399">
    <property type="protein sequence ID" value="MBO4210063.1"/>
    <property type="molecule type" value="Genomic_DNA"/>
</dbReference>
<dbReference type="RefSeq" id="WP_208817174.1">
    <property type="nucleotide sequence ID" value="NZ_WVUH01000399.1"/>
</dbReference>
<evidence type="ECO:0008006" key="5">
    <source>
        <dbReference type="Google" id="ProtNLM"/>
    </source>
</evidence>
<feature type="region of interest" description="Disordered" evidence="1">
    <location>
        <begin position="112"/>
        <end position="158"/>
    </location>
</feature>
<keyword evidence="4" id="KW-1185">Reference proteome</keyword>
<name>A0ABS3W0E1_MICEH</name>
<reference evidence="3 4" key="1">
    <citation type="submission" date="2019-12" db="EMBL/GenBank/DDBJ databases">
        <title>Whole genome sequencing of endophytic Actinobacterium Micromonospora sp. MPMI6T.</title>
        <authorList>
            <person name="Evv R."/>
            <person name="Podile A.R."/>
        </authorList>
    </citation>
    <scope>NUCLEOTIDE SEQUENCE [LARGE SCALE GENOMIC DNA]</scope>
    <source>
        <strain evidence="3 4">MPMI6</strain>
    </source>
</reference>
<gene>
    <name evidence="3" type="ORF">GSF22_29320</name>
</gene>
<organism evidence="3 4">
    <name type="scientific">Micromonospora echinofusca</name>
    <dbReference type="NCBI Taxonomy" id="47858"/>
    <lineage>
        <taxon>Bacteria</taxon>
        <taxon>Bacillati</taxon>
        <taxon>Actinomycetota</taxon>
        <taxon>Actinomycetes</taxon>
        <taxon>Micromonosporales</taxon>
        <taxon>Micromonosporaceae</taxon>
        <taxon>Micromonospora</taxon>
    </lineage>
</organism>
<accession>A0ABS3W0E1</accession>
<protein>
    <recommendedName>
        <fullName evidence="5">Copper(I)-binding protein</fullName>
    </recommendedName>
</protein>
<dbReference type="InterPro" id="IPR007410">
    <property type="entry name" value="LpqE-like"/>
</dbReference>
<dbReference type="Gene3D" id="2.60.40.1890">
    <property type="entry name" value="PCu(A)C copper chaperone"/>
    <property type="match status" value="1"/>
</dbReference>
<keyword evidence="2" id="KW-0732">Signal</keyword>